<comment type="cofactor">
    <cofactor evidence="2">
        <name>[4Fe-4S] cluster</name>
        <dbReference type="ChEBI" id="CHEBI:49883"/>
    </cofactor>
</comment>
<dbReference type="InterPro" id="IPR027394">
    <property type="entry name" value="Cytochrome-c3_hydrogenase_C"/>
</dbReference>
<proteinExistence type="inferred from homology"/>
<dbReference type="GO" id="GO:0051539">
    <property type="term" value="F:4 iron, 4 sulfur cluster binding"/>
    <property type="evidence" value="ECO:0007669"/>
    <property type="project" value="UniProtKB-KW"/>
</dbReference>
<dbReference type="PANTHER" id="PTHR30013:SF7">
    <property type="entry name" value="HYDROGENASE-2 SMALL CHAIN"/>
    <property type="match status" value="1"/>
</dbReference>
<dbReference type="AlphaFoldDB" id="A0A6L1L4U1"/>
<organism evidence="15 16">
    <name type="scientific">Campylobacter lari</name>
    <dbReference type="NCBI Taxonomy" id="201"/>
    <lineage>
        <taxon>Bacteria</taxon>
        <taxon>Pseudomonadati</taxon>
        <taxon>Campylobacterota</taxon>
        <taxon>Epsilonproteobacteria</taxon>
        <taxon>Campylobacterales</taxon>
        <taxon>Campylobacteraceae</taxon>
        <taxon>Campylobacter</taxon>
    </lineage>
</organism>
<sequence>MSLSNEELKSILEHKIALLENSHKEEEKNISLEAVNSIIKILGLPNDFSPLAHRYFQLHTPPSLIWLHLSECTGCSESLLRTSLPDFLDLIFDFISLEYHETFMSASGHQAESHLEEILEKKDFLLAVEGGVCAIDPFYLTIGAHGENGYEILQKCAKNAKTIFAMGTCSSYGGIQAAHPNPTKSIGISKVLEEKVINIPGCPPSDVNIIAALCFYILFEQDMALDEQNRPLALYGKCLHDLCERKAKFEAGNFAQSFDDENIKQGYCLFKVGCKGPYAYNNCPKVKFNSKTSWPVAAGHGCIACSEENFWDDFGFYEKPMSNEFAYNDFSIILDDKIVHNSSIDELNSDNILLDLESNASGIFYLNDIKINFLDFSFEANPKVFLNNFAKTKMAMTLVQNYQEQFKTYYDFIQENYDDESKISNNILDLFYFIYPFISGKKLNHLDEFLDLALAYKFKHPSKFDFKITINEQAKLDVSKSMRMPLIYILGGLDKEAIVFGLIFSLKEHLKQALKVCKKTHNKKQILICAKNEKLLKLFWDLTSI</sequence>
<comment type="caution">
    <text evidence="15">The sequence shown here is derived from an EMBL/GenBank/DDBJ whole genome shotgun (WGS) entry which is preliminary data.</text>
</comment>
<dbReference type="Pfam" id="PF01058">
    <property type="entry name" value="Oxidored_q6"/>
    <property type="match status" value="1"/>
</dbReference>
<protein>
    <submittedName>
        <fullName evidence="15">Oxidoreductase</fullName>
    </submittedName>
</protein>
<reference evidence="15 16" key="1">
    <citation type="submission" date="2018-05" db="EMBL/GenBank/DDBJ databases">
        <authorList>
            <consortium name="PulseNet: The National Subtyping Network for Foodborne Disease Surveillance"/>
            <person name="Tarr C.L."/>
            <person name="Trees E."/>
            <person name="Katz L.S."/>
            <person name="Carleton-Romer H.A."/>
            <person name="Stroika S."/>
            <person name="Kucerova Z."/>
            <person name="Roache K.F."/>
            <person name="Sabol A.L."/>
            <person name="Besser J."/>
            <person name="Gerner-Smidt P."/>
        </authorList>
    </citation>
    <scope>NUCLEOTIDE SEQUENCE [LARGE SCALE GENOMIC DNA]</scope>
    <source>
        <strain evidence="15 16">D5625</strain>
    </source>
</reference>
<dbReference type="InterPro" id="IPR037024">
    <property type="entry name" value="NiFe_Hase_small_N_sf"/>
</dbReference>
<dbReference type="Gene3D" id="3.40.50.700">
    <property type="entry name" value="NADH:ubiquinone oxidoreductase-like, 20kDa subunit"/>
    <property type="match status" value="1"/>
</dbReference>
<dbReference type="Proteomes" id="UP000476009">
    <property type="component" value="Unassembled WGS sequence"/>
</dbReference>
<evidence type="ECO:0000259" key="13">
    <source>
        <dbReference type="Pfam" id="PF01058"/>
    </source>
</evidence>
<dbReference type="InterPro" id="IPR006137">
    <property type="entry name" value="NADH_UbQ_OxRdtase-like_20kDa"/>
</dbReference>
<dbReference type="InterPro" id="IPR001821">
    <property type="entry name" value="NiFe_hydrogenase_ssu"/>
</dbReference>
<evidence type="ECO:0000256" key="3">
    <source>
        <dbReference type="ARBA" id="ARBA00004196"/>
    </source>
</evidence>
<keyword evidence="12" id="KW-0003">3Fe-4S</keyword>
<evidence type="ECO:0000256" key="9">
    <source>
        <dbReference type="ARBA" id="ARBA00023002"/>
    </source>
</evidence>
<keyword evidence="9" id="KW-0560">Oxidoreductase</keyword>
<evidence type="ECO:0000256" key="12">
    <source>
        <dbReference type="ARBA" id="ARBA00023291"/>
    </source>
</evidence>
<evidence type="ECO:0000256" key="4">
    <source>
        <dbReference type="ARBA" id="ARBA00006605"/>
    </source>
</evidence>
<feature type="domain" description="Cytochrome-c3 hydrogenase C-terminal" evidence="14">
    <location>
        <begin position="235"/>
        <end position="316"/>
    </location>
</feature>
<evidence type="ECO:0000313" key="15">
    <source>
        <dbReference type="EMBL" id="EAK9994263.1"/>
    </source>
</evidence>
<evidence type="ECO:0000256" key="1">
    <source>
        <dbReference type="ARBA" id="ARBA00001927"/>
    </source>
</evidence>
<evidence type="ECO:0000256" key="7">
    <source>
        <dbReference type="ARBA" id="ARBA00022723"/>
    </source>
</evidence>
<evidence type="ECO:0000259" key="14">
    <source>
        <dbReference type="Pfam" id="PF14720"/>
    </source>
</evidence>
<comment type="cofactor">
    <cofactor evidence="1">
        <name>[3Fe-4S] cluster</name>
        <dbReference type="ChEBI" id="CHEBI:21137"/>
    </cofactor>
</comment>
<gene>
    <name evidence="15" type="ORF">A9458_05320</name>
</gene>
<accession>A0A6L1L4U1</accession>
<dbReference type="PRINTS" id="PR00614">
    <property type="entry name" value="NIHGNASESMLL"/>
</dbReference>
<dbReference type="Pfam" id="PF14720">
    <property type="entry name" value="NiFe_hyd_SSU_C"/>
    <property type="match status" value="1"/>
</dbReference>
<dbReference type="PANTHER" id="PTHR30013">
    <property type="entry name" value="NIFE / NIFESE HYDROGENASE SMALL SUBUNIT FAMILY MEMBER"/>
    <property type="match status" value="1"/>
</dbReference>
<dbReference type="GO" id="GO:0009055">
    <property type="term" value="F:electron transfer activity"/>
    <property type="evidence" value="ECO:0007669"/>
    <property type="project" value="TreeGrafter"/>
</dbReference>
<evidence type="ECO:0000313" key="16">
    <source>
        <dbReference type="Proteomes" id="UP000476009"/>
    </source>
</evidence>
<feature type="domain" description="NADH:ubiquinone oxidoreductase-like 20kDa subunit" evidence="13">
    <location>
        <begin position="72"/>
        <end position="213"/>
    </location>
</feature>
<dbReference type="GO" id="GO:0009375">
    <property type="term" value="C:ferredoxin hydrogenase complex"/>
    <property type="evidence" value="ECO:0007669"/>
    <property type="project" value="InterPro"/>
</dbReference>
<evidence type="ECO:0000256" key="6">
    <source>
        <dbReference type="ARBA" id="ARBA00022485"/>
    </source>
</evidence>
<comment type="similarity">
    <text evidence="4">Belongs to the [NiFe]/[NiFeSe] hydrogenase small subunit family.</text>
</comment>
<keyword evidence="10" id="KW-0408">Iron</keyword>
<evidence type="ECO:0000256" key="8">
    <source>
        <dbReference type="ARBA" id="ARBA00022729"/>
    </source>
</evidence>
<name>A0A6L1L4U1_CAMLA</name>
<keyword evidence="7" id="KW-0479">Metal-binding</keyword>
<keyword evidence="6" id="KW-0004">4Fe-4S</keyword>
<dbReference type="GO" id="GO:0044569">
    <property type="term" value="C:[Ni-Fe] hydrogenase complex"/>
    <property type="evidence" value="ECO:0007669"/>
    <property type="project" value="TreeGrafter"/>
</dbReference>
<keyword evidence="11" id="KW-0411">Iron-sulfur</keyword>
<keyword evidence="8" id="KW-0732">Signal</keyword>
<dbReference type="GO" id="GO:0008901">
    <property type="term" value="F:ferredoxin hydrogenase activity"/>
    <property type="evidence" value="ECO:0007669"/>
    <property type="project" value="InterPro"/>
</dbReference>
<dbReference type="GO" id="GO:0051538">
    <property type="term" value="F:3 iron, 4 sulfur cluster binding"/>
    <property type="evidence" value="ECO:0007669"/>
    <property type="project" value="UniProtKB-KW"/>
</dbReference>
<evidence type="ECO:0000256" key="2">
    <source>
        <dbReference type="ARBA" id="ARBA00001966"/>
    </source>
</evidence>
<dbReference type="EMBL" id="AACKNS010000005">
    <property type="protein sequence ID" value="EAK9994263.1"/>
    <property type="molecule type" value="Genomic_DNA"/>
</dbReference>
<dbReference type="InterPro" id="IPR037148">
    <property type="entry name" value="NiFe-Hase_small_C_sf"/>
</dbReference>
<dbReference type="GO" id="GO:0009061">
    <property type="term" value="P:anaerobic respiration"/>
    <property type="evidence" value="ECO:0007669"/>
    <property type="project" value="TreeGrafter"/>
</dbReference>
<dbReference type="Gene3D" id="4.10.480.10">
    <property type="entry name" value="Cytochrome-c3 hydrogenase, C-terminal domain"/>
    <property type="match status" value="1"/>
</dbReference>
<evidence type="ECO:0000256" key="10">
    <source>
        <dbReference type="ARBA" id="ARBA00023004"/>
    </source>
</evidence>
<dbReference type="NCBIfam" id="TIGR00391">
    <property type="entry name" value="hydA"/>
    <property type="match status" value="1"/>
</dbReference>
<evidence type="ECO:0000256" key="11">
    <source>
        <dbReference type="ARBA" id="ARBA00023014"/>
    </source>
</evidence>
<evidence type="ECO:0000256" key="5">
    <source>
        <dbReference type="ARBA" id="ARBA00011771"/>
    </source>
</evidence>
<dbReference type="GO" id="GO:0016020">
    <property type="term" value="C:membrane"/>
    <property type="evidence" value="ECO:0007669"/>
    <property type="project" value="TreeGrafter"/>
</dbReference>
<dbReference type="GO" id="GO:0046872">
    <property type="term" value="F:metal ion binding"/>
    <property type="evidence" value="ECO:0007669"/>
    <property type="project" value="UniProtKB-KW"/>
</dbReference>
<dbReference type="GO" id="GO:0030313">
    <property type="term" value="C:cell envelope"/>
    <property type="evidence" value="ECO:0007669"/>
    <property type="project" value="UniProtKB-SubCell"/>
</dbReference>
<comment type="subunit">
    <text evidence="5">Heterodimer of a large and a small subunit.</text>
</comment>
<comment type="subcellular location">
    <subcellularLocation>
        <location evidence="3">Cell envelope</location>
    </subcellularLocation>
</comment>
<dbReference type="SUPFAM" id="SSF56770">
    <property type="entry name" value="HydA/Nqo6-like"/>
    <property type="match status" value="1"/>
</dbReference>